<comment type="caution">
    <text evidence="1">The sequence shown here is derived from an EMBL/GenBank/DDBJ whole genome shotgun (WGS) entry which is preliminary data.</text>
</comment>
<protein>
    <submittedName>
        <fullName evidence="1">Uncharacterized protein</fullName>
    </submittedName>
</protein>
<reference evidence="1" key="1">
    <citation type="submission" date="2018-05" db="EMBL/GenBank/DDBJ databases">
        <title>Draft genome of Mucuna pruriens seed.</title>
        <authorList>
            <person name="Nnadi N.E."/>
            <person name="Vos R."/>
            <person name="Hasami M.H."/>
            <person name="Devisetty U.K."/>
            <person name="Aguiy J.C."/>
        </authorList>
    </citation>
    <scope>NUCLEOTIDE SEQUENCE [LARGE SCALE GENOMIC DNA]</scope>
    <source>
        <strain evidence="1">JCA_2017</strain>
    </source>
</reference>
<name>A0A371HTC3_MUCPR</name>
<dbReference type="Proteomes" id="UP000257109">
    <property type="component" value="Unassembled WGS sequence"/>
</dbReference>
<gene>
    <name evidence="1" type="ORF">CR513_10023</name>
</gene>
<keyword evidence="2" id="KW-1185">Reference proteome</keyword>
<evidence type="ECO:0000313" key="2">
    <source>
        <dbReference type="Proteomes" id="UP000257109"/>
    </source>
</evidence>
<sequence>MNIPTAPSKSMGTRSSYSMKLSKPSLFQLRLHLDRSRTNFGLAKLLITSQSWKTMINFNLRGQRSFGIVLGAGHVQKTHFFHPTPHLLTLAMLQAKKKVLLIMTACAFEGAEGEASQGLVVPAAGDVKCTYKPKTLERLREYFPKRERCHSRSSFDICRSLICLGCEESNFHILLEYLNPGMNSADSVLSELKKTNLDNLGPSRESRPRRAVLARLTPPWTDRLCSPTAQWCGPIV</sequence>
<organism evidence="1 2">
    <name type="scientific">Mucuna pruriens</name>
    <name type="common">Velvet bean</name>
    <name type="synonym">Dolichos pruriens</name>
    <dbReference type="NCBI Taxonomy" id="157652"/>
    <lineage>
        <taxon>Eukaryota</taxon>
        <taxon>Viridiplantae</taxon>
        <taxon>Streptophyta</taxon>
        <taxon>Embryophyta</taxon>
        <taxon>Tracheophyta</taxon>
        <taxon>Spermatophyta</taxon>
        <taxon>Magnoliopsida</taxon>
        <taxon>eudicotyledons</taxon>
        <taxon>Gunneridae</taxon>
        <taxon>Pentapetalae</taxon>
        <taxon>rosids</taxon>
        <taxon>fabids</taxon>
        <taxon>Fabales</taxon>
        <taxon>Fabaceae</taxon>
        <taxon>Papilionoideae</taxon>
        <taxon>50 kb inversion clade</taxon>
        <taxon>NPAAA clade</taxon>
        <taxon>indigoferoid/millettioid clade</taxon>
        <taxon>Phaseoleae</taxon>
        <taxon>Mucuna</taxon>
    </lineage>
</organism>
<dbReference type="AlphaFoldDB" id="A0A371HTC3"/>
<evidence type="ECO:0000313" key="1">
    <source>
        <dbReference type="EMBL" id="RDY06050.1"/>
    </source>
</evidence>
<proteinExistence type="predicted"/>
<feature type="non-terminal residue" evidence="1">
    <location>
        <position position="1"/>
    </location>
</feature>
<accession>A0A371HTC3</accession>
<dbReference type="EMBL" id="QJKJ01001759">
    <property type="protein sequence ID" value="RDY06050.1"/>
    <property type="molecule type" value="Genomic_DNA"/>
</dbReference>